<dbReference type="OrthoDB" id="1440774at2"/>
<gene>
    <name evidence="1" type="ORF">DPN68_03990</name>
</gene>
<dbReference type="AlphaFoldDB" id="A0A365P321"/>
<dbReference type="InterPro" id="IPR005901">
    <property type="entry name" value="GLPGLI"/>
</dbReference>
<evidence type="ECO:0008006" key="3">
    <source>
        <dbReference type="Google" id="ProtNLM"/>
    </source>
</evidence>
<protein>
    <recommendedName>
        <fullName evidence="3">GLPGLI family protein</fullName>
    </recommendedName>
</protein>
<evidence type="ECO:0000313" key="1">
    <source>
        <dbReference type="EMBL" id="RBA28933.1"/>
    </source>
</evidence>
<reference evidence="1 2" key="1">
    <citation type="submission" date="2018-06" db="EMBL/GenBank/DDBJ databases">
        <title>Flavobacterium tibetense sp. nov., isolated from a wetland YonghuCo on Tibetan Plateau.</title>
        <authorList>
            <person name="Xing P."/>
            <person name="Phurbu D."/>
            <person name="Lu H."/>
        </authorList>
    </citation>
    <scope>NUCLEOTIDE SEQUENCE [LARGE SCALE GENOMIC DNA]</scope>
    <source>
        <strain evidence="1 2">YH5</strain>
    </source>
</reference>
<organism evidence="1 2">
    <name type="scientific">Flavobacterium tibetense</name>
    <dbReference type="NCBI Taxonomy" id="2233533"/>
    <lineage>
        <taxon>Bacteria</taxon>
        <taxon>Pseudomonadati</taxon>
        <taxon>Bacteroidota</taxon>
        <taxon>Flavobacteriia</taxon>
        <taxon>Flavobacteriales</taxon>
        <taxon>Flavobacteriaceae</taxon>
        <taxon>Flavobacterium</taxon>
    </lineage>
</organism>
<dbReference type="EMBL" id="QLST01000004">
    <property type="protein sequence ID" value="RBA28933.1"/>
    <property type="molecule type" value="Genomic_DNA"/>
</dbReference>
<accession>A0A365P321</accession>
<sequence length="239" mass="28274">MKTTQFFLFLSLFSFSQKITNEGKITYSTFYNESEATEELKRKSLWQYQFELEKIKMAENFTFELHYKDSVSCFKGLKKLPSDAIDINNYNLILGNFYGHIIFYTDKAKGVSHEIGEINSEYEYVIKYDSSNFVWKYTNETKVISGYTCYKAETEWKFHARGKDHAYKVIAWYCPEIPLPYCPNKYPSLPGLVLELSEAKRTWIVNKIELNTKSDINDVYINELEKVIEKQTKKKLNRF</sequence>
<comment type="caution">
    <text evidence="1">The sequence shown here is derived from an EMBL/GenBank/DDBJ whole genome shotgun (WGS) entry which is preliminary data.</text>
</comment>
<keyword evidence="2" id="KW-1185">Reference proteome</keyword>
<evidence type="ECO:0000313" key="2">
    <source>
        <dbReference type="Proteomes" id="UP000253319"/>
    </source>
</evidence>
<dbReference type="NCBIfam" id="TIGR01200">
    <property type="entry name" value="GLPGLI"/>
    <property type="match status" value="1"/>
</dbReference>
<dbReference type="RefSeq" id="WP_113988363.1">
    <property type="nucleotide sequence ID" value="NZ_QLST01000004.1"/>
</dbReference>
<dbReference type="Pfam" id="PF09697">
    <property type="entry name" value="Porph_ging"/>
    <property type="match status" value="1"/>
</dbReference>
<proteinExistence type="predicted"/>
<name>A0A365P321_9FLAO</name>
<dbReference type="Proteomes" id="UP000253319">
    <property type="component" value="Unassembled WGS sequence"/>
</dbReference>